<dbReference type="RefSeq" id="WP_167704643.1">
    <property type="nucleotide sequence ID" value="NZ_CP118173.1"/>
</dbReference>
<sequence length="507" mass="59153">MEIQPKQSVLLDYQYNLTQPYPSYAEKGKHGWKTIHKALGLRVVELHLEQKAIIATRGRYYPTFGILDIDNRSFAEVEKIRRHIGLNNTNSLIFSSESKDSYHVYFKPTRGGRVVTLDYYYQAISHALQAYKLEIYPQSQRYIRLPLGKGQHIVEEGVPHGISYQAGYERLKALADFDLETLPLFYFEPTVIQYKQLSPTIMLPKKHLGWKEDGLKCLNEGITAFGTRLEATKRVIYFFWYQNIPIKTTIEATKKWIKEKHNHKSKDFSTHPRKVYKQIEELVHWMYQHFDRQNILPISAHLINNGYLTQELVDTALDATQANLPILRFYLRLLAYIAPRQMEGRYVSVHSDRLIDWSSRRSYLLYVNELQRKNLLIRNDDYIVGDHSKGILLLTPIPQFSDAIMTIEDNERTALTPEELIPQLYTISEYESKLKNYQRAKITITKQLKLFYGLKVRQQTKKKATIQKVIAYINKHPNSSQRTIAKALNLSLGTVNAIVQNVQKSEK</sequence>
<accession>A0A968GH88</accession>
<dbReference type="AlphaFoldDB" id="A0A968GH88"/>
<organism evidence="1 2">
    <name type="scientific">Entomospira nematocerorum</name>
    <dbReference type="NCBI Taxonomy" id="2719987"/>
    <lineage>
        <taxon>Bacteria</taxon>
        <taxon>Pseudomonadati</taxon>
        <taxon>Spirochaetota</taxon>
        <taxon>Spirochaetia</taxon>
        <taxon>Spirochaetales</taxon>
        <taxon>Spirochaetaceae</taxon>
        <taxon>Entomospira</taxon>
    </lineage>
</organism>
<evidence type="ECO:0000313" key="1">
    <source>
        <dbReference type="EMBL" id="NIZ47831.1"/>
    </source>
</evidence>
<evidence type="ECO:0000313" key="2">
    <source>
        <dbReference type="Proteomes" id="UP000752013"/>
    </source>
</evidence>
<protein>
    <submittedName>
        <fullName evidence="1">Winged helix-turn-helix domain-containing protein</fullName>
    </submittedName>
</protein>
<gene>
    <name evidence="1" type="ORF">HCT46_07875</name>
</gene>
<proteinExistence type="predicted"/>
<dbReference type="Proteomes" id="UP000752013">
    <property type="component" value="Unassembled WGS sequence"/>
</dbReference>
<dbReference type="Pfam" id="PF13412">
    <property type="entry name" value="HTH_24"/>
    <property type="match status" value="1"/>
</dbReference>
<comment type="caution">
    <text evidence="1">The sequence shown here is derived from an EMBL/GenBank/DDBJ whole genome shotgun (WGS) entry which is preliminary data.</text>
</comment>
<keyword evidence="2" id="KW-1185">Reference proteome</keyword>
<reference evidence="1" key="1">
    <citation type="submission" date="2020-03" db="EMBL/GenBank/DDBJ databases">
        <title>Spirochaetal bacteria isolated from arthropods constitute a novel genus Entomospira genus novum within the order Spirochaetales.</title>
        <authorList>
            <person name="Grana-Miraglia L."/>
            <person name="Sikutova S."/>
            <person name="Fingerle V."/>
            <person name="Sing A."/>
            <person name="Castillo-Ramirez S."/>
            <person name="Margos G."/>
            <person name="Rudolf I."/>
        </authorList>
    </citation>
    <scope>NUCLEOTIDE SEQUENCE</scope>
    <source>
        <strain evidence="1">BR208</strain>
    </source>
</reference>
<dbReference type="EMBL" id="JAATLK010000006">
    <property type="protein sequence ID" value="NIZ47831.1"/>
    <property type="molecule type" value="Genomic_DNA"/>
</dbReference>
<name>A0A968GH88_9SPIO</name>